<sequence length="65" mass="7524">MRYIFWGAGHVKIIVFRDNFGFFDLGGLHMNWQEFEERDPELAAFGQERLGPHGLVMVATLRKNG</sequence>
<dbReference type="AlphaFoldDB" id="A0A160VDY5"/>
<organism evidence="1">
    <name type="scientific">hydrothermal vent metagenome</name>
    <dbReference type="NCBI Taxonomy" id="652676"/>
    <lineage>
        <taxon>unclassified sequences</taxon>
        <taxon>metagenomes</taxon>
        <taxon>ecological metagenomes</taxon>
    </lineage>
</organism>
<name>A0A160VDY5_9ZZZZ</name>
<dbReference type="EMBL" id="FAXA01000248">
    <property type="protein sequence ID" value="CUV05198.1"/>
    <property type="molecule type" value="Genomic_DNA"/>
</dbReference>
<proteinExistence type="predicted"/>
<reference evidence="1" key="1">
    <citation type="submission" date="2015-10" db="EMBL/GenBank/DDBJ databases">
        <authorList>
            <person name="Gilbert D.G."/>
        </authorList>
    </citation>
    <scope>NUCLEOTIDE SEQUENCE</scope>
</reference>
<gene>
    <name evidence="1" type="ORF">MGWOODY_Clf2689</name>
</gene>
<accession>A0A160VDY5</accession>
<evidence type="ECO:0000313" key="1">
    <source>
        <dbReference type="EMBL" id="CUV05198.1"/>
    </source>
</evidence>
<protein>
    <submittedName>
        <fullName evidence="1">Uncharacterized protein</fullName>
    </submittedName>
</protein>